<organism evidence="1 2">
    <name type="scientific">Geodia barretti</name>
    <name type="common">Barrett's horny sponge</name>
    <dbReference type="NCBI Taxonomy" id="519541"/>
    <lineage>
        <taxon>Eukaryota</taxon>
        <taxon>Metazoa</taxon>
        <taxon>Porifera</taxon>
        <taxon>Demospongiae</taxon>
        <taxon>Heteroscleromorpha</taxon>
        <taxon>Tetractinellida</taxon>
        <taxon>Astrophorina</taxon>
        <taxon>Geodiidae</taxon>
        <taxon>Geodia</taxon>
    </lineage>
</organism>
<proteinExistence type="predicted"/>
<sequence>MFLRISAVSRLELEMQSVHGRRGATEIRITDNDPMIIGFTDRIKTVSEGEVPGVDLFRVEVNVASQRTAEREHPMVFRLLESVSNA</sequence>
<comment type="caution">
    <text evidence="1">The sequence shown here is derived from an EMBL/GenBank/DDBJ whole genome shotgun (WGS) entry which is preliminary data.</text>
</comment>
<dbReference type="AlphaFoldDB" id="A0AA35RDT2"/>
<dbReference type="Proteomes" id="UP001174909">
    <property type="component" value="Unassembled WGS sequence"/>
</dbReference>
<keyword evidence="2" id="KW-1185">Reference proteome</keyword>
<evidence type="ECO:0000313" key="1">
    <source>
        <dbReference type="EMBL" id="CAI8008868.1"/>
    </source>
</evidence>
<gene>
    <name evidence="1" type="ORF">GBAR_LOCUS6037</name>
</gene>
<protein>
    <submittedName>
        <fullName evidence="1">Uncharacterized protein</fullName>
    </submittedName>
</protein>
<evidence type="ECO:0000313" key="2">
    <source>
        <dbReference type="Proteomes" id="UP001174909"/>
    </source>
</evidence>
<dbReference type="EMBL" id="CASHTH010000905">
    <property type="protein sequence ID" value="CAI8008868.1"/>
    <property type="molecule type" value="Genomic_DNA"/>
</dbReference>
<name>A0AA35RDT2_GEOBA</name>
<accession>A0AA35RDT2</accession>
<feature type="non-terminal residue" evidence="1">
    <location>
        <position position="86"/>
    </location>
</feature>
<reference evidence="1" key="1">
    <citation type="submission" date="2023-03" db="EMBL/GenBank/DDBJ databases">
        <authorList>
            <person name="Steffen K."/>
            <person name="Cardenas P."/>
        </authorList>
    </citation>
    <scope>NUCLEOTIDE SEQUENCE</scope>
</reference>